<dbReference type="EMBL" id="DRND01000391">
    <property type="protein sequence ID" value="HFC47204.1"/>
    <property type="molecule type" value="Genomic_DNA"/>
</dbReference>
<dbReference type="Proteomes" id="UP000885797">
    <property type="component" value="Unassembled WGS sequence"/>
</dbReference>
<dbReference type="Gene3D" id="3.90.10.10">
    <property type="entry name" value="Cytochrome C3"/>
    <property type="match status" value="1"/>
</dbReference>
<organism evidence="2">
    <name type="scientific">Dissulfuribacter thermophilus</name>
    <dbReference type="NCBI Taxonomy" id="1156395"/>
    <lineage>
        <taxon>Bacteria</taxon>
        <taxon>Pseudomonadati</taxon>
        <taxon>Thermodesulfobacteriota</taxon>
        <taxon>Dissulfuribacteria</taxon>
        <taxon>Dissulfuribacterales</taxon>
        <taxon>Dissulfuribacteraceae</taxon>
        <taxon>Dissulfuribacter</taxon>
    </lineage>
</organism>
<dbReference type="InterPro" id="IPR036280">
    <property type="entry name" value="Multihaem_cyt_sf"/>
</dbReference>
<dbReference type="PROSITE" id="PS51257">
    <property type="entry name" value="PROKAR_LIPOPROTEIN"/>
    <property type="match status" value="1"/>
</dbReference>
<reference evidence="2" key="1">
    <citation type="journal article" date="2020" name="mSystems">
        <title>Genome- and Community-Level Interaction Insights into Carbon Utilization and Element Cycling Functions of Hydrothermarchaeota in Hydrothermal Sediment.</title>
        <authorList>
            <person name="Zhou Z."/>
            <person name="Liu Y."/>
            <person name="Xu W."/>
            <person name="Pan J."/>
            <person name="Luo Z.H."/>
            <person name="Li M."/>
        </authorList>
    </citation>
    <scope>NUCLEOTIDE SEQUENCE [LARGE SCALE GENOMIC DNA]</scope>
    <source>
        <strain evidence="2">HyVt-503</strain>
    </source>
</reference>
<dbReference type="SUPFAM" id="SSF48695">
    <property type="entry name" value="Multiheme cytochromes"/>
    <property type="match status" value="2"/>
</dbReference>
<proteinExistence type="predicted"/>
<evidence type="ECO:0000259" key="1">
    <source>
        <dbReference type="Pfam" id="PF14522"/>
    </source>
</evidence>
<feature type="domain" description="Cytochrome c7-like" evidence="1">
    <location>
        <begin position="92"/>
        <end position="157"/>
    </location>
</feature>
<accession>A0A7V2WT13</accession>
<dbReference type="InterPro" id="IPR026352">
    <property type="entry name" value="Nanowire_3heme"/>
</dbReference>
<dbReference type="InterPro" id="IPR029467">
    <property type="entry name" value="Cyt_c7-like"/>
</dbReference>
<gene>
    <name evidence="2" type="ORF">ENJ63_04905</name>
</gene>
<name>A0A7V2WT13_9BACT</name>
<sequence>MSILRTLIILYLLLISGCSNLTSRYNPQGVRDAPHLSENRFVVIHKEYKSPPISRYRLNQLLNMSMYYGPYYLYGIEPIRSINFTSELPPATFPHWAHRIRYKCNVCHLELGFSLFTGGTLITRADNLAGRYCGRCHNGETSFTVKTTRERTCERCHIRDIGLLKGDFDALMAKMPRRKYGDTIDWNLALTKGLIAPVDTIQGIEYPSLPLPERLKKPFAWYTRNRRVTVVFSHVKHVQWMDCAICHPE</sequence>
<protein>
    <recommendedName>
        <fullName evidence="1">Cytochrome c7-like domain-containing protein</fullName>
    </recommendedName>
</protein>
<comment type="caution">
    <text evidence="2">The sequence shown here is derived from an EMBL/GenBank/DDBJ whole genome shotgun (WGS) entry which is preliminary data.</text>
</comment>
<evidence type="ECO:0000313" key="2">
    <source>
        <dbReference type="EMBL" id="HFC47204.1"/>
    </source>
</evidence>
<dbReference type="AlphaFoldDB" id="A0A7V2WT13"/>
<dbReference type="NCBIfam" id="TIGR04257">
    <property type="entry name" value="nanowire_3heme"/>
    <property type="match status" value="1"/>
</dbReference>
<dbReference type="Pfam" id="PF14522">
    <property type="entry name" value="Cytochrome_C7"/>
    <property type="match status" value="1"/>
</dbReference>
<feature type="non-terminal residue" evidence="2">
    <location>
        <position position="249"/>
    </location>
</feature>